<dbReference type="InParanoid" id="G9N2G1"/>
<dbReference type="Gene3D" id="3.40.50.880">
    <property type="match status" value="1"/>
</dbReference>
<evidence type="ECO:0008006" key="3">
    <source>
        <dbReference type="Google" id="ProtNLM"/>
    </source>
</evidence>
<dbReference type="PANTHER" id="PTHR43130:SF7">
    <property type="entry name" value="DJ-1_PFPI DOMAIN-CONTAINING PROTEIN"/>
    <property type="match status" value="1"/>
</dbReference>
<accession>G9N2G1</accession>
<comment type="caution">
    <text evidence="1">The sequence shown here is derived from an EMBL/GenBank/DDBJ whole genome shotgun (WGS) entry which is preliminary data.</text>
</comment>
<dbReference type="STRING" id="413071.G9N2G1"/>
<name>G9N2G1_HYPVG</name>
<dbReference type="HOGENOM" id="CLU_000445_44_8_1"/>
<dbReference type="InterPro" id="IPR052158">
    <property type="entry name" value="INH-QAR"/>
</dbReference>
<evidence type="ECO:0000313" key="1">
    <source>
        <dbReference type="EMBL" id="EHK19272.1"/>
    </source>
</evidence>
<proteinExistence type="predicted"/>
<dbReference type="AlphaFoldDB" id="G9N2G1"/>
<organism evidence="1 2">
    <name type="scientific">Hypocrea virens (strain Gv29-8 / FGSC 10586)</name>
    <name type="common">Gliocladium virens</name>
    <name type="synonym">Trichoderma virens</name>
    <dbReference type="NCBI Taxonomy" id="413071"/>
    <lineage>
        <taxon>Eukaryota</taxon>
        <taxon>Fungi</taxon>
        <taxon>Dikarya</taxon>
        <taxon>Ascomycota</taxon>
        <taxon>Pezizomycotina</taxon>
        <taxon>Sordariomycetes</taxon>
        <taxon>Hypocreomycetidae</taxon>
        <taxon>Hypocreales</taxon>
        <taxon>Hypocreaceae</taxon>
        <taxon>Trichoderma</taxon>
    </lineage>
</organism>
<dbReference type="GeneID" id="25788369"/>
<dbReference type="PANTHER" id="PTHR43130">
    <property type="entry name" value="ARAC-FAMILY TRANSCRIPTIONAL REGULATOR"/>
    <property type="match status" value="1"/>
</dbReference>
<protein>
    <recommendedName>
        <fullName evidence="3">DJ-1/PfpI domain-containing protein</fullName>
    </recommendedName>
</protein>
<sequence>MSPLIDLANPGRPIHVGVILLGGVTEMLDVGPVDLLSAISSSLMKHMPDEIIPPEFKNQAIDFDFHWVSESGKTPSLLSSNLSVIPTDSFKTCPPLDIVIMGAVAVDEPSAAEKAFMLKSFADCSAFITVCEGMQAPLKAGIFDGKTATAPRFRLETLRNIAPSTNWVDQRWVNDGKLWSSGALLNGMELMSAFIQQTWPSGEGSLVREMMNKAQWPSRDQFYRDVAQ</sequence>
<evidence type="ECO:0000313" key="2">
    <source>
        <dbReference type="Proteomes" id="UP000007115"/>
    </source>
</evidence>
<dbReference type="SUPFAM" id="SSF52317">
    <property type="entry name" value="Class I glutamine amidotransferase-like"/>
    <property type="match status" value="1"/>
</dbReference>
<dbReference type="RefSeq" id="XP_013953470.1">
    <property type="nucleotide sequence ID" value="XM_014097995.1"/>
</dbReference>
<dbReference type="eggNOG" id="ENOG502SMQ8">
    <property type="taxonomic scope" value="Eukaryota"/>
</dbReference>
<gene>
    <name evidence="1" type="ORF">TRIVIDRAFT_156905</name>
</gene>
<keyword evidence="2" id="KW-1185">Reference proteome</keyword>
<reference evidence="1 2" key="1">
    <citation type="journal article" date="2011" name="Genome Biol.">
        <title>Comparative genome sequence analysis underscores mycoparasitism as the ancestral life style of Trichoderma.</title>
        <authorList>
            <person name="Kubicek C.P."/>
            <person name="Herrera-Estrella A."/>
            <person name="Seidl-Seiboth V."/>
            <person name="Martinez D.A."/>
            <person name="Druzhinina I.S."/>
            <person name="Thon M."/>
            <person name="Zeilinger S."/>
            <person name="Casas-Flores S."/>
            <person name="Horwitz B.A."/>
            <person name="Mukherjee P.K."/>
            <person name="Mukherjee M."/>
            <person name="Kredics L."/>
            <person name="Alcaraz L.D."/>
            <person name="Aerts A."/>
            <person name="Antal Z."/>
            <person name="Atanasova L."/>
            <person name="Cervantes-Badillo M.G."/>
            <person name="Challacombe J."/>
            <person name="Chertkov O."/>
            <person name="McCluskey K."/>
            <person name="Coulpier F."/>
            <person name="Deshpande N."/>
            <person name="von Doehren H."/>
            <person name="Ebbole D.J."/>
            <person name="Esquivel-Naranjo E.U."/>
            <person name="Fekete E."/>
            <person name="Flipphi M."/>
            <person name="Glaser F."/>
            <person name="Gomez-Rodriguez E.Y."/>
            <person name="Gruber S."/>
            <person name="Han C."/>
            <person name="Henrissat B."/>
            <person name="Hermosa R."/>
            <person name="Hernandez-Onate M."/>
            <person name="Karaffa L."/>
            <person name="Kosti I."/>
            <person name="Le Crom S."/>
            <person name="Lindquist E."/>
            <person name="Lucas S."/>
            <person name="Luebeck M."/>
            <person name="Luebeck P.S."/>
            <person name="Margeot A."/>
            <person name="Metz B."/>
            <person name="Misra M."/>
            <person name="Nevalainen H."/>
            <person name="Omann M."/>
            <person name="Packer N."/>
            <person name="Perrone G."/>
            <person name="Uresti-Rivera E.E."/>
            <person name="Salamov A."/>
            <person name="Schmoll M."/>
            <person name="Seiboth B."/>
            <person name="Shapiro H."/>
            <person name="Sukno S."/>
            <person name="Tamayo-Ramos J.A."/>
            <person name="Tisch D."/>
            <person name="Wiest A."/>
            <person name="Wilkinson H.H."/>
            <person name="Zhang M."/>
            <person name="Coutinho P.M."/>
            <person name="Kenerley C.M."/>
            <person name="Monte E."/>
            <person name="Baker S.E."/>
            <person name="Grigoriev I.V."/>
        </authorList>
    </citation>
    <scope>NUCLEOTIDE SEQUENCE [LARGE SCALE GENOMIC DNA]</scope>
    <source>
        <strain evidence="2">Gv29-8 / FGSC 10586</strain>
    </source>
</reference>
<dbReference type="OMA" id="HWINEDK"/>
<dbReference type="Proteomes" id="UP000007115">
    <property type="component" value="Unassembled WGS sequence"/>
</dbReference>
<dbReference type="EMBL" id="ABDF02000084">
    <property type="protein sequence ID" value="EHK19272.1"/>
    <property type="molecule type" value="Genomic_DNA"/>
</dbReference>
<dbReference type="VEuPathDB" id="FungiDB:TRIVIDRAFT_156905"/>
<dbReference type="OrthoDB" id="543156at2759"/>
<dbReference type="InterPro" id="IPR029062">
    <property type="entry name" value="Class_I_gatase-like"/>
</dbReference>